<organism evidence="1 2">
    <name type="scientific">Trichomonas vaginalis (strain ATCC PRA-98 / G3)</name>
    <dbReference type="NCBI Taxonomy" id="412133"/>
    <lineage>
        <taxon>Eukaryota</taxon>
        <taxon>Metamonada</taxon>
        <taxon>Parabasalia</taxon>
        <taxon>Trichomonadida</taxon>
        <taxon>Trichomonadidae</taxon>
        <taxon>Trichomonas</taxon>
    </lineage>
</organism>
<dbReference type="VEuPathDB" id="TrichDB:TVAG_161830"/>
<dbReference type="Proteomes" id="UP000001542">
    <property type="component" value="Unassembled WGS sequence"/>
</dbReference>
<protein>
    <submittedName>
        <fullName evidence="1">Uncharacterized protein</fullName>
    </submittedName>
</protein>
<dbReference type="OrthoDB" id="10620480at2759"/>
<dbReference type="AlphaFoldDB" id="A2EUQ6"/>
<dbReference type="PANTHER" id="PTHR12975">
    <property type="entry name" value="TRANSPORT PROTEIN TRAPP"/>
    <property type="match status" value="1"/>
</dbReference>
<dbReference type="EMBL" id="DS113499">
    <property type="protein sequence ID" value="EAY03644.1"/>
    <property type="molecule type" value="Genomic_DNA"/>
</dbReference>
<dbReference type="InterPro" id="IPR024420">
    <property type="entry name" value="TRAPP_III_complex_Trs85"/>
</dbReference>
<dbReference type="RefSeq" id="XP_001315867.1">
    <property type="nucleotide sequence ID" value="XM_001315832.1"/>
</dbReference>
<dbReference type="VEuPathDB" id="TrichDB:TVAGG3_0255930"/>
<reference evidence="1" key="2">
    <citation type="journal article" date="2007" name="Science">
        <title>Draft genome sequence of the sexually transmitted pathogen Trichomonas vaginalis.</title>
        <authorList>
            <person name="Carlton J.M."/>
            <person name="Hirt R.P."/>
            <person name="Silva J.C."/>
            <person name="Delcher A.L."/>
            <person name="Schatz M."/>
            <person name="Zhao Q."/>
            <person name="Wortman J.R."/>
            <person name="Bidwell S.L."/>
            <person name="Alsmark U.C.M."/>
            <person name="Besteiro S."/>
            <person name="Sicheritz-Ponten T."/>
            <person name="Noel C.J."/>
            <person name="Dacks J.B."/>
            <person name="Foster P.G."/>
            <person name="Simillion C."/>
            <person name="Van de Peer Y."/>
            <person name="Miranda-Saavedra D."/>
            <person name="Barton G.J."/>
            <person name="Westrop G.D."/>
            <person name="Mueller S."/>
            <person name="Dessi D."/>
            <person name="Fiori P.L."/>
            <person name="Ren Q."/>
            <person name="Paulsen I."/>
            <person name="Zhang H."/>
            <person name="Bastida-Corcuera F.D."/>
            <person name="Simoes-Barbosa A."/>
            <person name="Brown M.T."/>
            <person name="Hayes R.D."/>
            <person name="Mukherjee M."/>
            <person name="Okumura C.Y."/>
            <person name="Schneider R."/>
            <person name="Smith A.J."/>
            <person name="Vanacova S."/>
            <person name="Villalvazo M."/>
            <person name="Haas B.J."/>
            <person name="Pertea M."/>
            <person name="Feldblyum T.V."/>
            <person name="Utterback T.R."/>
            <person name="Shu C.L."/>
            <person name="Osoegawa K."/>
            <person name="de Jong P.J."/>
            <person name="Hrdy I."/>
            <person name="Horvathova L."/>
            <person name="Zubacova Z."/>
            <person name="Dolezal P."/>
            <person name="Malik S.B."/>
            <person name="Logsdon J.M. Jr."/>
            <person name="Henze K."/>
            <person name="Gupta A."/>
            <person name="Wang C.C."/>
            <person name="Dunne R.L."/>
            <person name="Upcroft J.A."/>
            <person name="Upcroft P."/>
            <person name="White O."/>
            <person name="Salzberg S.L."/>
            <person name="Tang P."/>
            <person name="Chiu C.-H."/>
            <person name="Lee Y.-S."/>
            <person name="Embley T.M."/>
            <person name="Coombs G.H."/>
            <person name="Mottram J.C."/>
            <person name="Tachezy J."/>
            <person name="Fraser-Liggett C.M."/>
            <person name="Johnson P.J."/>
        </authorList>
    </citation>
    <scope>NUCLEOTIDE SEQUENCE [LARGE SCALE GENOMIC DNA]</scope>
    <source>
        <strain evidence="1">G3</strain>
    </source>
</reference>
<gene>
    <name evidence="1" type="ORF">TVAG_161830</name>
</gene>
<dbReference type="KEGG" id="tva:4761490"/>
<sequence>MNSFVEFLQHRFSPCVYIFASEEAKKAFPDYKSLIRCAFEAAIENNGIKFRIIFPDELYKEDILFESMKKLKRTTATFPDPTQKRYEFSTISSLRKKLIKYDFLSYHNFCDIPVGTLAVMSGQELPAIPIASFPKWARGFIQDTKANIIKLPANDPIASMTKWVQIVLNKKYENIVATTQANYAKSWSDLKQTFLSLLDQYTGIQTKLIELKYYADIKLQQKQYKEASNAYSLLISNTKSDLLAAESQFMLSICDILRGTPGGQTLQSLSTSMQQSRSYLHIAKCSLVDFYVRATIGANPIVSLNPLVGVSSSKICKFVAPFAKEQIAHLLQKPRHSAQIFAQTAVDFSGLELTNYATNDLIAALTPLKNEKWDFLVQSIMMQINDQNSIPEDLKNILSSCQTVIYPCVFENVLKGGRYKCGFISAKPCSFYSEGFMCAEPLEYEGEWVETAERLFGAYKSGTFFNASFLEHKECLVGEQVDIRTLLMSDCGEIQISKLRLKLSGDAEADLTLATISRTTMADVNLSFTPTKGGILKVEGVEFCWGSTHVDFYVDFKKPLVFTVYDDAPKMKIEVLDKKMTFVEGEICQFTFKLTNGQKPLTHVLFFTTGLPVKLIEPEIEEVCQMYPVGQMNSNEEKFFRISIYAKNFGFYHTHLLISYWNKDEGPARYLHHDLMCNVTKKADLQIKRTDSYITIRPPPGSSSIGFTHPYSNPDPFTQISKLKNDTIGDVTTFRLVSEDTNHKTVLPDFVIPFFFNDTMRYWYSTKFGYCSVPLQQFVHPLRVLVSRVSFGNYRLTLKNAGKDPINDVKIIVIEQESPVSYILSGKSIVVVDKLLPNTDVYVDLNFVLFEKKVVANLLISYELFCISEKIVIE</sequence>
<name>A2EUQ6_TRIV3</name>
<evidence type="ECO:0000313" key="2">
    <source>
        <dbReference type="Proteomes" id="UP000001542"/>
    </source>
</evidence>
<proteinExistence type="predicted"/>
<dbReference type="PANTHER" id="PTHR12975:SF6">
    <property type="entry name" value="TRAFFICKING PROTEIN PARTICLE COMPLEX SUBUNIT 8"/>
    <property type="match status" value="1"/>
</dbReference>
<accession>A2EUQ6</accession>
<evidence type="ECO:0000313" key="1">
    <source>
        <dbReference type="EMBL" id="EAY03644.1"/>
    </source>
</evidence>
<dbReference type="InParanoid" id="A2EUQ6"/>
<reference evidence="1" key="1">
    <citation type="submission" date="2006-10" db="EMBL/GenBank/DDBJ databases">
        <authorList>
            <person name="Amadeo P."/>
            <person name="Zhao Q."/>
            <person name="Wortman J."/>
            <person name="Fraser-Liggett C."/>
            <person name="Carlton J."/>
        </authorList>
    </citation>
    <scope>NUCLEOTIDE SEQUENCE</scope>
    <source>
        <strain evidence="1">G3</strain>
    </source>
</reference>
<keyword evidence="2" id="KW-1185">Reference proteome</keyword>